<evidence type="ECO:0000256" key="5">
    <source>
        <dbReference type="SAM" id="SignalP"/>
    </source>
</evidence>
<organism evidence="7 8">
    <name type="scientific">Leptospira alstonii serovar Sichuan str. 79601</name>
    <dbReference type="NCBI Taxonomy" id="1218565"/>
    <lineage>
        <taxon>Bacteria</taxon>
        <taxon>Pseudomonadati</taxon>
        <taxon>Spirochaetota</taxon>
        <taxon>Spirochaetia</taxon>
        <taxon>Leptospirales</taxon>
        <taxon>Leptospiraceae</taxon>
        <taxon>Leptospira</taxon>
    </lineage>
</organism>
<dbReference type="Pfam" id="PF07696">
    <property type="entry name" value="7TMR-DISMED2"/>
    <property type="match status" value="1"/>
</dbReference>
<dbReference type="Pfam" id="PF07695">
    <property type="entry name" value="7TMR-DISM_7TM"/>
    <property type="match status" value="1"/>
</dbReference>
<reference evidence="7 8" key="1">
    <citation type="submission" date="2013-01" db="EMBL/GenBank/DDBJ databases">
        <authorList>
            <person name="Harkins D.M."/>
            <person name="Durkin A.S."/>
            <person name="Brinkac L.M."/>
            <person name="Haft D.H."/>
            <person name="Selengut J.D."/>
            <person name="Sanka R."/>
            <person name="DePew J."/>
            <person name="Purushe J."/>
            <person name="Galloway R.L."/>
            <person name="Vinetz J.M."/>
            <person name="Sutton G.G."/>
            <person name="Nierman W.C."/>
            <person name="Fouts D.E."/>
        </authorList>
    </citation>
    <scope>NUCLEOTIDE SEQUENCE [LARGE SCALE GENOMIC DNA]</scope>
    <source>
        <strain evidence="7 8">79601</strain>
    </source>
</reference>
<dbReference type="AlphaFoldDB" id="M6CWX2"/>
<keyword evidence="1" id="KW-0805">Transcription regulation</keyword>
<feature type="transmembrane region" description="Helical" evidence="4">
    <location>
        <begin position="280"/>
        <end position="301"/>
    </location>
</feature>
<evidence type="ECO:0000256" key="3">
    <source>
        <dbReference type="ARBA" id="ARBA00023163"/>
    </source>
</evidence>
<dbReference type="PATRIC" id="fig|1218565.3.peg.4399"/>
<keyword evidence="4" id="KW-0472">Membrane</keyword>
<feature type="domain" description="HTH araC/xylS-type" evidence="6">
    <location>
        <begin position="439"/>
        <end position="534"/>
    </location>
</feature>
<keyword evidence="5" id="KW-0732">Signal</keyword>
<sequence length="540" mass="62477">MIRMFIRLLKFKPTFSGRFLSLVLLLSFVSPKVLHSTPESEICEFDQIEFAMDSDVSNEVPKKPKTNLDFSPKESSFLKLGFIKESVWIRFNIKQYPRSRCFVRIPQVTLDGAALFTNSSVQISGDRFQYAERSVDDYYPVFHLEPLEVQNEDGKYYLWIKTSSIINFPILLESGLEYQKGNYYRNLLILFSLVLSLFVTLLTGFVYRQTLDPIYLNIVGFLVFLTLEGWACFANGYKYLWPNAPEFQNITPTLFAFLALACSAHFMVQFLSPSSLHKIFRFLLSGTAISIVFLAIGSSFIANRPMVVKTFSWTFVCVSTLIAIATFSVIRSFAPARKIALCMLTIVGSVLITILYYLDFIKYHEYFVHAYVLSIPSIYIIVMIGLRDREKFVKRKFLSRAYDIRQMQEKLKTPVLLSNAEFQNKTPSLQFSLDHLLKVERIFKNSELSKEDLAEILKITPRDLDRFVREFSKAQSFESYVNEYRVEEAKQLLKTRTDLKQSEIAHRAGFISGREMEKSFKTLTGMTSSEYKLMLFPESI</sequence>
<evidence type="ECO:0000256" key="4">
    <source>
        <dbReference type="SAM" id="Phobius"/>
    </source>
</evidence>
<dbReference type="Proteomes" id="UP000011988">
    <property type="component" value="Unassembled WGS sequence"/>
</dbReference>
<comment type="caution">
    <text evidence="7">The sequence shown here is derived from an EMBL/GenBank/DDBJ whole genome shotgun (WGS) entry which is preliminary data.</text>
</comment>
<keyword evidence="3" id="KW-0804">Transcription</keyword>
<dbReference type="SUPFAM" id="SSF46689">
    <property type="entry name" value="Homeodomain-like"/>
    <property type="match status" value="1"/>
</dbReference>
<feature type="transmembrane region" description="Helical" evidence="4">
    <location>
        <begin position="187"/>
        <end position="207"/>
    </location>
</feature>
<dbReference type="InterPro" id="IPR011623">
    <property type="entry name" value="7TMR_DISM_rcpt_extracell_dom1"/>
</dbReference>
<gene>
    <name evidence="7" type="ORF">LEP1GSC194_2853</name>
</gene>
<feature type="transmembrane region" description="Helical" evidence="4">
    <location>
        <begin position="313"/>
        <end position="334"/>
    </location>
</feature>
<name>M6CWX2_9LEPT</name>
<evidence type="ECO:0000259" key="6">
    <source>
        <dbReference type="PROSITE" id="PS01124"/>
    </source>
</evidence>
<dbReference type="InterPro" id="IPR009057">
    <property type="entry name" value="Homeodomain-like_sf"/>
</dbReference>
<accession>M6CWX2</accession>
<keyword evidence="4" id="KW-1133">Transmembrane helix</keyword>
<feature type="transmembrane region" description="Helical" evidence="4">
    <location>
        <begin position="366"/>
        <end position="386"/>
    </location>
</feature>
<dbReference type="SMART" id="SM00342">
    <property type="entry name" value="HTH_ARAC"/>
    <property type="match status" value="1"/>
</dbReference>
<dbReference type="EMBL" id="ANIK01000119">
    <property type="protein sequence ID" value="EMJ90785.1"/>
    <property type="molecule type" value="Genomic_DNA"/>
</dbReference>
<dbReference type="Gene3D" id="2.60.40.2380">
    <property type="match status" value="1"/>
</dbReference>
<dbReference type="Gene3D" id="1.10.10.60">
    <property type="entry name" value="Homeodomain-like"/>
    <property type="match status" value="1"/>
</dbReference>
<evidence type="ECO:0000313" key="8">
    <source>
        <dbReference type="Proteomes" id="UP000011988"/>
    </source>
</evidence>
<evidence type="ECO:0000256" key="2">
    <source>
        <dbReference type="ARBA" id="ARBA00023125"/>
    </source>
</evidence>
<dbReference type="PANTHER" id="PTHR43280:SF2">
    <property type="entry name" value="HTH-TYPE TRANSCRIPTIONAL REGULATOR EXSA"/>
    <property type="match status" value="1"/>
</dbReference>
<protein>
    <submittedName>
        <fullName evidence="7">7TM diverse intracellular signaling</fullName>
    </submittedName>
</protein>
<feature type="transmembrane region" description="Helical" evidence="4">
    <location>
        <begin position="341"/>
        <end position="360"/>
    </location>
</feature>
<dbReference type="InterPro" id="IPR011622">
    <property type="entry name" value="7TMR_DISM_rcpt_extracell_dom2"/>
</dbReference>
<evidence type="ECO:0000256" key="1">
    <source>
        <dbReference type="ARBA" id="ARBA00023015"/>
    </source>
</evidence>
<keyword evidence="4" id="KW-0812">Transmembrane</keyword>
<feature type="transmembrane region" description="Helical" evidence="4">
    <location>
        <begin position="214"/>
        <end position="237"/>
    </location>
</feature>
<dbReference type="PROSITE" id="PS01124">
    <property type="entry name" value="HTH_ARAC_FAMILY_2"/>
    <property type="match status" value="1"/>
</dbReference>
<dbReference type="GO" id="GO:0003700">
    <property type="term" value="F:DNA-binding transcription factor activity"/>
    <property type="evidence" value="ECO:0007669"/>
    <property type="project" value="InterPro"/>
</dbReference>
<evidence type="ECO:0000313" key="7">
    <source>
        <dbReference type="EMBL" id="EMJ90785.1"/>
    </source>
</evidence>
<feature type="transmembrane region" description="Helical" evidence="4">
    <location>
        <begin position="249"/>
        <end position="268"/>
    </location>
</feature>
<dbReference type="Pfam" id="PF12833">
    <property type="entry name" value="HTH_18"/>
    <property type="match status" value="1"/>
</dbReference>
<feature type="signal peptide" evidence="5">
    <location>
        <begin position="1"/>
        <end position="35"/>
    </location>
</feature>
<dbReference type="InterPro" id="IPR018060">
    <property type="entry name" value="HTH_AraC"/>
</dbReference>
<keyword evidence="2" id="KW-0238">DNA-binding</keyword>
<dbReference type="PANTHER" id="PTHR43280">
    <property type="entry name" value="ARAC-FAMILY TRANSCRIPTIONAL REGULATOR"/>
    <property type="match status" value="1"/>
</dbReference>
<feature type="chain" id="PRO_5004076453" evidence="5">
    <location>
        <begin position="36"/>
        <end position="540"/>
    </location>
</feature>
<proteinExistence type="predicted"/>
<dbReference type="GO" id="GO:0043565">
    <property type="term" value="F:sequence-specific DNA binding"/>
    <property type="evidence" value="ECO:0007669"/>
    <property type="project" value="InterPro"/>
</dbReference>